<dbReference type="SUPFAM" id="SSF57716">
    <property type="entry name" value="Glucocorticoid receptor-like (DNA-binding domain)"/>
    <property type="match status" value="1"/>
</dbReference>
<dbReference type="Proteomes" id="UP001219934">
    <property type="component" value="Unassembled WGS sequence"/>
</dbReference>
<sequence>MPSCVAYNCVNRSEGSGSEISMYSFPRHDKARMCQWVKKINRKNWKPNSNSRICASTFSHIQKTEIICCSDCFCLTLRPHNIQDTGGEYGPEGK</sequence>
<organism evidence="7 8">
    <name type="scientific">Pogonophryne albipinna</name>
    <dbReference type="NCBI Taxonomy" id="1090488"/>
    <lineage>
        <taxon>Eukaryota</taxon>
        <taxon>Metazoa</taxon>
        <taxon>Chordata</taxon>
        <taxon>Craniata</taxon>
        <taxon>Vertebrata</taxon>
        <taxon>Euteleostomi</taxon>
        <taxon>Actinopterygii</taxon>
        <taxon>Neopterygii</taxon>
        <taxon>Teleostei</taxon>
        <taxon>Neoteleostei</taxon>
        <taxon>Acanthomorphata</taxon>
        <taxon>Eupercaria</taxon>
        <taxon>Perciformes</taxon>
        <taxon>Notothenioidei</taxon>
        <taxon>Pogonophryne</taxon>
    </lineage>
</organism>
<dbReference type="PANTHER" id="PTHR46927">
    <property type="entry name" value="AGAP005574-PA"/>
    <property type="match status" value="1"/>
</dbReference>
<evidence type="ECO:0000256" key="2">
    <source>
        <dbReference type="ARBA" id="ARBA00022771"/>
    </source>
</evidence>
<evidence type="ECO:0000256" key="3">
    <source>
        <dbReference type="ARBA" id="ARBA00022833"/>
    </source>
</evidence>
<gene>
    <name evidence="7" type="ORF">JOQ06_002614</name>
</gene>
<dbReference type="InterPro" id="IPR052224">
    <property type="entry name" value="THAP_domain_protein"/>
</dbReference>
<accession>A0AAD6B4Q9</accession>
<dbReference type="PROSITE" id="PS50950">
    <property type="entry name" value="ZF_THAP"/>
    <property type="match status" value="1"/>
</dbReference>
<reference evidence="7" key="1">
    <citation type="submission" date="2022-11" db="EMBL/GenBank/DDBJ databases">
        <title>Chromosome-level genome of Pogonophryne albipinna.</title>
        <authorList>
            <person name="Jo E."/>
        </authorList>
    </citation>
    <scope>NUCLEOTIDE SEQUENCE</scope>
    <source>
        <strain evidence="7">SGF0006</strain>
        <tissue evidence="7">Muscle</tissue>
    </source>
</reference>
<dbReference type="EMBL" id="JAPTMU010000009">
    <property type="protein sequence ID" value="KAJ4937987.1"/>
    <property type="molecule type" value="Genomic_DNA"/>
</dbReference>
<feature type="domain" description="THAP-type" evidence="6">
    <location>
        <begin position="1"/>
        <end position="86"/>
    </location>
</feature>
<name>A0AAD6B4Q9_9TELE</name>
<evidence type="ECO:0000313" key="8">
    <source>
        <dbReference type="Proteomes" id="UP001219934"/>
    </source>
</evidence>
<evidence type="ECO:0000256" key="4">
    <source>
        <dbReference type="ARBA" id="ARBA00023125"/>
    </source>
</evidence>
<protein>
    <recommendedName>
        <fullName evidence="6">THAP-type domain-containing protein</fullName>
    </recommendedName>
</protein>
<keyword evidence="8" id="KW-1185">Reference proteome</keyword>
<keyword evidence="3" id="KW-0862">Zinc</keyword>
<dbReference type="InterPro" id="IPR006612">
    <property type="entry name" value="THAP_Znf"/>
</dbReference>
<evidence type="ECO:0000256" key="1">
    <source>
        <dbReference type="ARBA" id="ARBA00022723"/>
    </source>
</evidence>
<dbReference type="Pfam" id="PF05485">
    <property type="entry name" value="THAP"/>
    <property type="match status" value="1"/>
</dbReference>
<evidence type="ECO:0000313" key="7">
    <source>
        <dbReference type="EMBL" id="KAJ4937987.1"/>
    </source>
</evidence>
<evidence type="ECO:0000259" key="6">
    <source>
        <dbReference type="PROSITE" id="PS50950"/>
    </source>
</evidence>
<proteinExistence type="predicted"/>
<keyword evidence="2 5" id="KW-0863">Zinc-finger</keyword>
<evidence type="ECO:0000256" key="5">
    <source>
        <dbReference type="PROSITE-ProRule" id="PRU00309"/>
    </source>
</evidence>
<dbReference type="AlphaFoldDB" id="A0AAD6B4Q9"/>
<dbReference type="PANTHER" id="PTHR46927:SF2">
    <property type="entry name" value="THAP DOMAIN-CONTAINING PROTEIN 8"/>
    <property type="match status" value="1"/>
</dbReference>
<comment type="caution">
    <text evidence="7">The sequence shown here is derived from an EMBL/GenBank/DDBJ whole genome shotgun (WGS) entry which is preliminary data.</text>
</comment>
<keyword evidence="4 5" id="KW-0238">DNA-binding</keyword>
<dbReference type="GO" id="GO:0008270">
    <property type="term" value="F:zinc ion binding"/>
    <property type="evidence" value="ECO:0007669"/>
    <property type="project" value="UniProtKB-KW"/>
</dbReference>
<dbReference type="GO" id="GO:0003677">
    <property type="term" value="F:DNA binding"/>
    <property type="evidence" value="ECO:0007669"/>
    <property type="project" value="UniProtKB-UniRule"/>
</dbReference>
<keyword evidence="1" id="KW-0479">Metal-binding</keyword>